<dbReference type="InterPro" id="IPR014757">
    <property type="entry name" value="Tscrpt_reg_IclR_C"/>
</dbReference>
<feature type="domain" description="HTH iclR-type" evidence="4">
    <location>
        <begin position="11"/>
        <end position="72"/>
    </location>
</feature>
<dbReference type="InterPro" id="IPR036388">
    <property type="entry name" value="WH-like_DNA-bd_sf"/>
</dbReference>
<dbReference type="InterPro" id="IPR005471">
    <property type="entry name" value="Tscrpt_reg_IclR_N"/>
</dbReference>
<accession>A0AAU8DRR8</accession>
<dbReference type="PROSITE" id="PS51077">
    <property type="entry name" value="HTH_ICLR"/>
    <property type="match status" value="1"/>
</dbReference>
<evidence type="ECO:0000256" key="2">
    <source>
        <dbReference type="ARBA" id="ARBA00023125"/>
    </source>
</evidence>
<dbReference type="GO" id="GO:0003700">
    <property type="term" value="F:DNA-binding transcription factor activity"/>
    <property type="evidence" value="ECO:0007669"/>
    <property type="project" value="TreeGrafter"/>
</dbReference>
<dbReference type="Pfam" id="PF01614">
    <property type="entry name" value="IclR_C"/>
    <property type="match status" value="1"/>
</dbReference>
<protein>
    <submittedName>
        <fullName evidence="6">IclR family transcriptional regulator</fullName>
    </submittedName>
</protein>
<dbReference type="RefSeq" id="WP_353649484.1">
    <property type="nucleotide sequence ID" value="NZ_CP159218.1"/>
</dbReference>
<name>A0AAU8DRR8_9ACTN</name>
<feature type="domain" description="IclR-ED" evidence="5">
    <location>
        <begin position="73"/>
        <end position="257"/>
    </location>
</feature>
<dbReference type="GO" id="GO:0045892">
    <property type="term" value="P:negative regulation of DNA-templated transcription"/>
    <property type="evidence" value="ECO:0007669"/>
    <property type="project" value="TreeGrafter"/>
</dbReference>
<dbReference type="InterPro" id="IPR036390">
    <property type="entry name" value="WH_DNA-bd_sf"/>
</dbReference>
<dbReference type="AlphaFoldDB" id="A0AAU8DRR8"/>
<sequence>MTQASGYRERNSTADRALTILQMFDDQRLVLSAAAVAEHLKVARSTAYRYLQTLVQAQFLTEDGRGGFRLGMKVLQLARLARRSYGLGDVAVPVMRQLTERFHQTVLLTRQMGQAVVCLEREESREQYVRLSYERGTILDLNAGASALVLLAWLSEPQQRVALQGAPLRRFTPQSIVELEPLLERLRAIRADGYAVSYGEVDAEAVGIAVPIFRSSGEVLAAISVVLIRSRVSAEQIDEIRHALLEAAAHLSHEAQLLES</sequence>
<dbReference type="SUPFAM" id="SSF55781">
    <property type="entry name" value="GAF domain-like"/>
    <property type="match status" value="1"/>
</dbReference>
<dbReference type="PANTHER" id="PTHR30136:SF24">
    <property type="entry name" value="HTH-TYPE TRANSCRIPTIONAL REPRESSOR ALLR"/>
    <property type="match status" value="1"/>
</dbReference>
<dbReference type="PROSITE" id="PS51078">
    <property type="entry name" value="ICLR_ED"/>
    <property type="match status" value="1"/>
</dbReference>
<dbReference type="Pfam" id="PF09339">
    <property type="entry name" value="HTH_IclR"/>
    <property type="match status" value="1"/>
</dbReference>
<evidence type="ECO:0000259" key="5">
    <source>
        <dbReference type="PROSITE" id="PS51078"/>
    </source>
</evidence>
<reference evidence="6" key="1">
    <citation type="submission" date="2024-05" db="EMBL/GenBank/DDBJ databases">
        <authorList>
            <person name="Cai S.Y."/>
            <person name="Jin L.M."/>
            <person name="Li H.R."/>
        </authorList>
    </citation>
    <scope>NUCLEOTIDE SEQUENCE</scope>
    <source>
        <strain evidence="6">A5-74</strain>
    </source>
</reference>
<keyword evidence="1" id="KW-0805">Transcription regulation</keyword>
<organism evidence="6">
    <name type="scientific">Nakamurella sp. A5-74</name>
    <dbReference type="NCBI Taxonomy" id="3158264"/>
    <lineage>
        <taxon>Bacteria</taxon>
        <taxon>Bacillati</taxon>
        <taxon>Actinomycetota</taxon>
        <taxon>Actinomycetes</taxon>
        <taxon>Nakamurellales</taxon>
        <taxon>Nakamurellaceae</taxon>
        <taxon>Nakamurella</taxon>
    </lineage>
</organism>
<proteinExistence type="predicted"/>
<keyword evidence="3" id="KW-0804">Transcription</keyword>
<dbReference type="EMBL" id="CP159218">
    <property type="protein sequence ID" value="XCG63869.1"/>
    <property type="molecule type" value="Genomic_DNA"/>
</dbReference>
<dbReference type="GO" id="GO:0003677">
    <property type="term" value="F:DNA binding"/>
    <property type="evidence" value="ECO:0007669"/>
    <property type="project" value="UniProtKB-KW"/>
</dbReference>
<dbReference type="InterPro" id="IPR029016">
    <property type="entry name" value="GAF-like_dom_sf"/>
</dbReference>
<evidence type="ECO:0000313" key="6">
    <source>
        <dbReference type="EMBL" id="XCG63869.1"/>
    </source>
</evidence>
<dbReference type="Gene3D" id="3.30.450.40">
    <property type="match status" value="1"/>
</dbReference>
<dbReference type="PANTHER" id="PTHR30136">
    <property type="entry name" value="HELIX-TURN-HELIX TRANSCRIPTIONAL REGULATOR, ICLR FAMILY"/>
    <property type="match status" value="1"/>
</dbReference>
<evidence type="ECO:0000256" key="1">
    <source>
        <dbReference type="ARBA" id="ARBA00023015"/>
    </source>
</evidence>
<gene>
    <name evidence="6" type="ORF">ABLG96_00505</name>
</gene>
<dbReference type="SMART" id="SM00346">
    <property type="entry name" value="HTH_ICLR"/>
    <property type="match status" value="1"/>
</dbReference>
<dbReference type="Gene3D" id="1.10.10.10">
    <property type="entry name" value="Winged helix-like DNA-binding domain superfamily/Winged helix DNA-binding domain"/>
    <property type="match status" value="1"/>
</dbReference>
<dbReference type="InterPro" id="IPR050707">
    <property type="entry name" value="HTH_MetabolicPath_Reg"/>
</dbReference>
<evidence type="ECO:0000259" key="4">
    <source>
        <dbReference type="PROSITE" id="PS51077"/>
    </source>
</evidence>
<keyword evidence="2" id="KW-0238">DNA-binding</keyword>
<evidence type="ECO:0000256" key="3">
    <source>
        <dbReference type="ARBA" id="ARBA00023163"/>
    </source>
</evidence>
<dbReference type="SUPFAM" id="SSF46785">
    <property type="entry name" value="Winged helix' DNA-binding domain"/>
    <property type="match status" value="1"/>
</dbReference>